<dbReference type="GO" id="GO:0050346">
    <property type="term" value="F:trans-L-3-hydroxyproline dehydratase activity"/>
    <property type="evidence" value="ECO:0007669"/>
    <property type="project" value="UniProtKB-EC"/>
</dbReference>
<dbReference type="Proteomes" id="UP000033452">
    <property type="component" value="Unassembled WGS sequence"/>
</dbReference>
<accession>A0A0F4QL29</accession>
<dbReference type="Pfam" id="PF05544">
    <property type="entry name" value="Pro_racemase"/>
    <property type="match status" value="1"/>
</dbReference>
<proteinExistence type="inferred from homology"/>
<dbReference type="OrthoDB" id="181267at2"/>
<dbReference type="SUPFAM" id="SSF54506">
    <property type="entry name" value="Diaminopimelate epimerase-like"/>
    <property type="match status" value="1"/>
</dbReference>
<evidence type="ECO:0000256" key="3">
    <source>
        <dbReference type="ARBA" id="ARBA00013105"/>
    </source>
</evidence>
<name>A0A0F4QL29_9GAMM</name>
<gene>
    <name evidence="4" type="ORF">TW77_15730</name>
</gene>
<dbReference type="SFLD" id="SFLDS00028">
    <property type="entry name" value="Proline_Racemase"/>
    <property type="match status" value="1"/>
</dbReference>
<comment type="catalytic activity">
    <reaction evidence="1">
        <text>trans-3-hydroxy-L-proline = 1-pyrroline-2-carboxylate + H2O</text>
        <dbReference type="Rhea" id="RHEA:10320"/>
        <dbReference type="ChEBI" id="CHEBI:15377"/>
        <dbReference type="ChEBI" id="CHEBI:39785"/>
        <dbReference type="ChEBI" id="CHEBI:57938"/>
        <dbReference type="EC" id="4.2.1.77"/>
    </reaction>
</comment>
<sequence length="342" mass="37176">MTHNLTSWRIPSHWTQIQALDMHTAGEPLRIITAGLPEPQGTSMVEKRLYCMAHYEKIRKALMFEPRGHADMYGALLTEPQRADSAFGVLFMHNEGYSTMCGHAVIALAELARAQGAGLDGEQRLNMDTPAGQICAFYSPNKKQVGFYNVPSFVCQFNVAAVLAGVCTVLCDIAFGGAYYAYVDADQLDLVLDLQNSEEIICLGRKIKRALTGKIELAHPEDASLSFLYGVVFYSNSQVSGAHCHSRHVCIFADGSLDRSPTGTGVSGRVALLAARGTLAVNEVIHIEGILGCGFDVSIDALCQYGARQAVRPKVSGEAYVVGEHTFCLDPEDPLQQGFILR</sequence>
<comment type="caution">
    <text evidence="4">The sequence shown here is derived from an EMBL/GenBank/DDBJ whole genome shotgun (WGS) entry which is preliminary data.</text>
</comment>
<dbReference type="EMBL" id="JXYA01000038">
    <property type="protein sequence ID" value="KJZ07372.1"/>
    <property type="molecule type" value="Genomic_DNA"/>
</dbReference>
<dbReference type="RefSeq" id="WP_046005935.1">
    <property type="nucleotide sequence ID" value="NZ_JXYA01000038.1"/>
</dbReference>
<reference evidence="4 5" key="1">
    <citation type="journal article" date="2015" name="BMC Genomics">
        <title>Genome mining reveals unlocked bioactive potential of marine Gram-negative bacteria.</title>
        <authorList>
            <person name="Machado H."/>
            <person name="Sonnenschein E.C."/>
            <person name="Melchiorsen J."/>
            <person name="Gram L."/>
        </authorList>
    </citation>
    <scope>NUCLEOTIDE SEQUENCE [LARGE SCALE GENOMIC DNA]</scope>
    <source>
        <strain evidence="4 5">S2471</strain>
    </source>
</reference>
<dbReference type="GO" id="GO:0047580">
    <property type="term" value="F:4-hydroxyproline epimerase activity"/>
    <property type="evidence" value="ECO:0007669"/>
    <property type="project" value="UniProtKB-ARBA"/>
</dbReference>
<protein>
    <recommendedName>
        <fullName evidence="3">trans-L-3-hydroxyproline dehydratase</fullName>
        <ecNumber evidence="3">4.2.1.77</ecNumber>
    </recommendedName>
</protein>
<evidence type="ECO:0000256" key="1">
    <source>
        <dbReference type="ARBA" id="ARBA00001148"/>
    </source>
</evidence>
<evidence type="ECO:0000313" key="5">
    <source>
        <dbReference type="Proteomes" id="UP000033452"/>
    </source>
</evidence>
<dbReference type="EC" id="4.2.1.77" evidence="3"/>
<evidence type="ECO:0000313" key="4">
    <source>
        <dbReference type="EMBL" id="KJZ07372.1"/>
    </source>
</evidence>
<dbReference type="FunFam" id="3.10.310.10:FF:000003">
    <property type="entry name" value="Proline racemase"/>
    <property type="match status" value="1"/>
</dbReference>
<dbReference type="PIRSF" id="PIRSF029792">
    <property type="entry name" value="Pro_racemase"/>
    <property type="match status" value="1"/>
</dbReference>
<dbReference type="PANTHER" id="PTHR33442:SF1">
    <property type="entry name" value="TRANS-3-HYDROXY-L-PROLINE DEHYDRATASE"/>
    <property type="match status" value="1"/>
</dbReference>
<dbReference type="PATRIC" id="fig|43658.5.peg.3325"/>
<keyword evidence="5" id="KW-1185">Reference proteome</keyword>
<evidence type="ECO:0000256" key="2">
    <source>
        <dbReference type="ARBA" id="ARBA00007529"/>
    </source>
</evidence>
<organism evidence="4 5">
    <name type="scientific">Pseudoalteromonas rubra</name>
    <dbReference type="NCBI Taxonomy" id="43658"/>
    <lineage>
        <taxon>Bacteria</taxon>
        <taxon>Pseudomonadati</taxon>
        <taxon>Pseudomonadota</taxon>
        <taxon>Gammaproteobacteria</taxon>
        <taxon>Alteromonadales</taxon>
        <taxon>Pseudoalteromonadaceae</taxon>
        <taxon>Pseudoalteromonas</taxon>
    </lineage>
</organism>
<dbReference type="PANTHER" id="PTHR33442">
    <property type="entry name" value="TRANS-3-HYDROXY-L-PROLINE DEHYDRATASE"/>
    <property type="match status" value="1"/>
</dbReference>
<dbReference type="Gene3D" id="3.10.310.10">
    <property type="entry name" value="Diaminopimelate Epimerase, Chain A, domain 1"/>
    <property type="match status" value="2"/>
</dbReference>
<dbReference type="AlphaFoldDB" id="A0A0F4QL29"/>
<comment type="similarity">
    <text evidence="2">Belongs to the proline racemase family.</text>
</comment>
<dbReference type="InterPro" id="IPR008794">
    <property type="entry name" value="Pro_racemase_fam"/>
</dbReference>